<name>A0A0F9QVJ5_9ZZZZ</name>
<protein>
    <submittedName>
        <fullName evidence="2">Uncharacterized protein</fullName>
    </submittedName>
</protein>
<proteinExistence type="predicted"/>
<accession>A0A0F9QVJ5</accession>
<dbReference type="EMBL" id="LAZR01001330">
    <property type="protein sequence ID" value="KKN46449.1"/>
    <property type="molecule type" value="Genomic_DNA"/>
</dbReference>
<dbReference type="AlphaFoldDB" id="A0A0F9QVJ5"/>
<comment type="caution">
    <text evidence="2">The sequence shown here is derived from an EMBL/GenBank/DDBJ whole genome shotgun (WGS) entry which is preliminary data.</text>
</comment>
<gene>
    <name evidence="2" type="ORF">LCGC14_0672890</name>
</gene>
<evidence type="ECO:0000313" key="2">
    <source>
        <dbReference type="EMBL" id="KKN46449.1"/>
    </source>
</evidence>
<organism evidence="2">
    <name type="scientific">marine sediment metagenome</name>
    <dbReference type="NCBI Taxonomy" id="412755"/>
    <lineage>
        <taxon>unclassified sequences</taxon>
        <taxon>metagenomes</taxon>
        <taxon>ecological metagenomes</taxon>
    </lineage>
</organism>
<feature type="region of interest" description="Disordered" evidence="1">
    <location>
        <begin position="1"/>
        <end position="96"/>
    </location>
</feature>
<evidence type="ECO:0000256" key="1">
    <source>
        <dbReference type="SAM" id="MobiDB-lite"/>
    </source>
</evidence>
<feature type="compositionally biased region" description="Basic residues" evidence="1">
    <location>
        <begin position="11"/>
        <end position="29"/>
    </location>
</feature>
<feature type="compositionally biased region" description="Basic and acidic residues" evidence="1">
    <location>
        <begin position="71"/>
        <end position="87"/>
    </location>
</feature>
<reference evidence="2" key="1">
    <citation type="journal article" date="2015" name="Nature">
        <title>Complex archaea that bridge the gap between prokaryotes and eukaryotes.</title>
        <authorList>
            <person name="Spang A."/>
            <person name="Saw J.H."/>
            <person name="Jorgensen S.L."/>
            <person name="Zaremba-Niedzwiedzka K."/>
            <person name="Martijn J."/>
            <person name="Lind A.E."/>
            <person name="van Eijk R."/>
            <person name="Schleper C."/>
            <person name="Guy L."/>
            <person name="Ettema T.J."/>
        </authorList>
    </citation>
    <scope>NUCLEOTIDE SEQUENCE</scope>
</reference>
<sequence>MSENEETATTPKKKRRKKKGKKKRTKKVAKRDPNKKAKKTSKKKAKKKTSKREKQGVPAWVKTHNHAFGIGDRERTPSRPEYTESRMKTSVTGEHNKIIARMAKELGMEKKEALDRVVHAGLCRLRTLAYSNA</sequence>
<feature type="compositionally biased region" description="Basic residues" evidence="1">
    <location>
        <begin position="36"/>
        <end position="51"/>
    </location>
</feature>